<dbReference type="InterPro" id="IPR001283">
    <property type="entry name" value="CRISP-related"/>
</dbReference>
<feature type="compositionally biased region" description="Polar residues" evidence="1">
    <location>
        <begin position="628"/>
        <end position="640"/>
    </location>
</feature>
<dbReference type="SUPFAM" id="SSF55797">
    <property type="entry name" value="PR-1-like"/>
    <property type="match status" value="1"/>
</dbReference>
<comment type="caution">
    <text evidence="4">The sequence shown here is derived from an EMBL/GenBank/DDBJ whole genome shotgun (WGS) entry which is preliminary data.</text>
</comment>
<keyword evidence="2" id="KW-1133">Transmembrane helix</keyword>
<feature type="domain" description="SCP" evidence="3">
    <location>
        <begin position="1371"/>
        <end position="1511"/>
    </location>
</feature>
<sequence>MASNLTGKSSSPLLKYALIGASLIGTIGLAGFGVSRFLREGATDVVDPSAPTQDDFPAGFAMGSLSATEPIEKIRITIEAEPGAAINEIIDLHLGFGFPLRLSPSTTSEAGPVFAALPSGSSLGTDVNAIPAGQLVWFQFDPSDKSSDRDPLQTSHTLLSGLTVGDISQIGFASRGVADWTLAKYKIELNDKLYAANGSFKQSLKQAREQYQFEVTEMLARNDSLGSEVRELKTIVDAGLGSEMDEQSLAAKERELAGFVEPLRRMGGQLLGQFPSVVETEGGFQPLVASDRVSSIRVEMLAGGVERPGTLNPLYLRAGGRKFLLSSELAPLNDAPNEQVFELTPVDLGFDPVSRNDIKNFSIGLLGSNQPLDQIPDSAKLQRVSLEVDGESVYDSEPIQSDRQSLERVILVPPAHRDERGQVVVNPSDDFERYAWMPGLKIPQTRPIKSQNGLGKIPAESTRQSGPDTAVATTTSTGSSPGGKIPGGKSSGVGPSDPSESVVGASGSTSVPGKTNGSDGPNVAAGSGPDSDPGTSDIDSGLGSDGGDPGANLANAGGSDSGSGNSGPGSRGPGITGPPDSGFGSGGPSLSGGSFPPGPGFSGAGPGSSGPGPGSSGPGSSGPGSAMNPPTRSFINTANPNDPVNIETLIDDLIAALANRPGSSTPSNPAGPGNVPGGANPNTANPTVIPAPKKLQISFVGFGGVSVPADGSPCTVNWEVENSQEVKEFQVRLWARLPHRGSQVPILIGESERVPNLLASGSGVFRSAPVPAIDLASTLLSASEHHRAMVEPEVIAFDSDGNMISQGGAAKGPMLPLLTKDSQLNQQRFVIGRDPSIQLRRQSSVQAQFQIDGDGFDAPVSTIPWNPFASKPTYDGKSAWINFAPTNSHNALTFGASTVSPVVSVSAWDPNVGQLTVRFDNQVKLDSNYRLVAHLGIMNGNATTDNQVQIDARLIVQDISGNKGGIYEPDDLAGTASAAEVLRIATTRTVTYDKQGARTPMFLIDIPIARDLGYAAYNTELFETASIGMSTLTDMEVDQSFEQRLPMGSIDKAMVSLTLMLKMSNRIDNEAIGLFGLRLVKDPDQRSLPQGASLGPIVNPHSQTAPPTKEFIAGRWVRVTPTSRTVYTFRADGTYSYQFDFDDGSPTIAEDGSWTLDRHMMSLTPTNTTDPFSVEGETKETSARSDDAETLEIGIAGLLKRNDPPKELPPIPMDVNLLYGTWVYKSTSGEWRPDGSIVSQKDTISLTLDTNGTFTQKLDFERSISGTADANSITAGSTTGSTSTNTGTWGLNERILIQKWDATSSTPASTTERIIERLDKNLLDLSGQAGKFQKSFSAPIKTSGPKQPITSNAGSAPPTNPGSSSGGTLTPEQQAFVKAHNDARAAVNVAPLQWSATLAADAQGWADELARLDKVLTQESHRSFSPNPTSIDQRKYGENLHGGRKASFQTATKGWIDDEKPIYLNRTPGKTGHYTQAVWADTKFVGGAIATSKSGRKYVVGVYDPPGNFIGQKPYPAASGSIPAGP</sequence>
<accession>A0A5C6EPX1</accession>
<evidence type="ECO:0000259" key="3">
    <source>
        <dbReference type="SMART" id="SM00198"/>
    </source>
</evidence>
<dbReference type="EMBL" id="SJPW01000005">
    <property type="protein sequence ID" value="TWU50665.1"/>
    <property type="molecule type" value="Genomic_DNA"/>
</dbReference>
<feature type="compositionally biased region" description="Low complexity" evidence="1">
    <location>
        <begin position="668"/>
        <end position="685"/>
    </location>
</feature>
<evidence type="ECO:0000256" key="1">
    <source>
        <dbReference type="SAM" id="MobiDB-lite"/>
    </source>
</evidence>
<proteinExistence type="predicted"/>
<feature type="transmembrane region" description="Helical" evidence="2">
    <location>
        <begin position="12"/>
        <end position="34"/>
    </location>
</feature>
<feature type="compositionally biased region" description="Gly residues" evidence="1">
    <location>
        <begin position="559"/>
        <end position="575"/>
    </location>
</feature>
<feature type="compositionally biased region" description="Low complexity" evidence="1">
    <location>
        <begin position="466"/>
        <end position="479"/>
    </location>
</feature>
<feature type="region of interest" description="Disordered" evidence="1">
    <location>
        <begin position="1165"/>
        <end position="1186"/>
    </location>
</feature>
<dbReference type="SMART" id="SM00198">
    <property type="entry name" value="SCP"/>
    <property type="match status" value="1"/>
</dbReference>
<organism evidence="4 5">
    <name type="scientific">Rubripirellula tenax</name>
    <dbReference type="NCBI Taxonomy" id="2528015"/>
    <lineage>
        <taxon>Bacteria</taxon>
        <taxon>Pseudomonadati</taxon>
        <taxon>Planctomycetota</taxon>
        <taxon>Planctomycetia</taxon>
        <taxon>Pirellulales</taxon>
        <taxon>Pirellulaceae</taxon>
        <taxon>Rubripirellula</taxon>
    </lineage>
</organism>
<feature type="region of interest" description="Disordered" evidence="1">
    <location>
        <begin position="659"/>
        <end position="685"/>
    </location>
</feature>
<feature type="compositionally biased region" description="Gly residues" evidence="1">
    <location>
        <begin position="480"/>
        <end position="491"/>
    </location>
</feature>
<feature type="region of interest" description="Disordered" evidence="1">
    <location>
        <begin position="1336"/>
        <end position="1370"/>
    </location>
</feature>
<feature type="compositionally biased region" description="Gly residues" evidence="1">
    <location>
        <begin position="600"/>
        <end position="622"/>
    </location>
</feature>
<dbReference type="Pfam" id="PF00188">
    <property type="entry name" value="CAP"/>
    <property type="match status" value="1"/>
</dbReference>
<dbReference type="InterPro" id="IPR014044">
    <property type="entry name" value="CAP_dom"/>
</dbReference>
<feature type="compositionally biased region" description="Basic and acidic residues" evidence="1">
    <location>
        <begin position="1176"/>
        <end position="1186"/>
    </location>
</feature>
<name>A0A5C6EPX1_9BACT</name>
<keyword evidence="2" id="KW-0472">Membrane</keyword>
<evidence type="ECO:0000313" key="5">
    <source>
        <dbReference type="Proteomes" id="UP000318288"/>
    </source>
</evidence>
<feature type="compositionally biased region" description="Polar residues" evidence="1">
    <location>
        <begin position="1361"/>
        <end position="1370"/>
    </location>
</feature>
<gene>
    <name evidence="4" type="ORF">Poly51_39580</name>
</gene>
<dbReference type="OrthoDB" id="9794228at2"/>
<dbReference type="PANTHER" id="PTHR10334">
    <property type="entry name" value="CYSTEINE-RICH SECRETORY PROTEIN-RELATED"/>
    <property type="match status" value="1"/>
</dbReference>
<dbReference type="RefSeq" id="WP_146459364.1">
    <property type="nucleotide sequence ID" value="NZ_SJPW01000005.1"/>
</dbReference>
<feature type="region of interest" description="Disordered" evidence="1">
    <location>
        <begin position="444"/>
        <end position="640"/>
    </location>
</feature>
<evidence type="ECO:0000313" key="4">
    <source>
        <dbReference type="EMBL" id="TWU50665.1"/>
    </source>
</evidence>
<dbReference type="Gene3D" id="3.40.33.10">
    <property type="entry name" value="CAP"/>
    <property type="match status" value="1"/>
</dbReference>
<dbReference type="PRINTS" id="PR00837">
    <property type="entry name" value="V5TPXLIKE"/>
</dbReference>
<feature type="compositionally biased region" description="Polar residues" evidence="1">
    <location>
        <begin position="506"/>
        <end position="519"/>
    </location>
</feature>
<dbReference type="Proteomes" id="UP000318288">
    <property type="component" value="Unassembled WGS sequence"/>
</dbReference>
<keyword evidence="2" id="KW-0812">Transmembrane</keyword>
<reference evidence="4 5" key="1">
    <citation type="submission" date="2019-02" db="EMBL/GenBank/DDBJ databases">
        <title>Deep-cultivation of Planctomycetes and their phenomic and genomic characterization uncovers novel biology.</title>
        <authorList>
            <person name="Wiegand S."/>
            <person name="Jogler M."/>
            <person name="Boedeker C."/>
            <person name="Pinto D."/>
            <person name="Vollmers J."/>
            <person name="Rivas-Marin E."/>
            <person name="Kohn T."/>
            <person name="Peeters S.H."/>
            <person name="Heuer A."/>
            <person name="Rast P."/>
            <person name="Oberbeckmann S."/>
            <person name="Bunk B."/>
            <person name="Jeske O."/>
            <person name="Meyerdierks A."/>
            <person name="Storesund J.E."/>
            <person name="Kallscheuer N."/>
            <person name="Luecker S."/>
            <person name="Lage O.M."/>
            <person name="Pohl T."/>
            <person name="Merkel B.J."/>
            <person name="Hornburger P."/>
            <person name="Mueller R.-W."/>
            <person name="Bruemmer F."/>
            <person name="Labrenz M."/>
            <person name="Spormann A.M."/>
            <person name="Op Den Camp H."/>
            <person name="Overmann J."/>
            <person name="Amann R."/>
            <person name="Jetten M.S.M."/>
            <person name="Mascher T."/>
            <person name="Medema M.H."/>
            <person name="Devos D.P."/>
            <person name="Kaster A.-K."/>
            <person name="Ovreas L."/>
            <person name="Rohde M."/>
            <person name="Galperin M.Y."/>
            <person name="Jogler C."/>
        </authorList>
    </citation>
    <scope>NUCLEOTIDE SEQUENCE [LARGE SCALE GENOMIC DNA]</scope>
    <source>
        <strain evidence="4 5">Poly51</strain>
    </source>
</reference>
<keyword evidence="5" id="KW-1185">Reference proteome</keyword>
<feature type="compositionally biased region" description="Polar residues" evidence="1">
    <location>
        <begin position="1344"/>
        <end position="1354"/>
    </location>
</feature>
<protein>
    <submittedName>
        <fullName evidence="4">Cysteine-rich secretory protein family protein</fullName>
    </submittedName>
</protein>
<dbReference type="InterPro" id="IPR035940">
    <property type="entry name" value="CAP_sf"/>
</dbReference>
<evidence type="ECO:0000256" key="2">
    <source>
        <dbReference type="SAM" id="Phobius"/>
    </source>
</evidence>